<keyword evidence="4 7" id="KW-1133">Transmembrane helix</keyword>
<dbReference type="AlphaFoldDB" id="A0A9E5DKV8"/>
<dbReference type="RefSeq" id="WP_048082221.1">
    <property type="nucleotide sequence ID" value="NZ_JAPVER010000020.1"/>
</dbReference>
<evidence type="ECO:0000256" key="4">
    <source>
        <dbReference type="ARBA" id="ARBA00022989"/>
    </source>
</evidence>
<dbReference type="EMBL" id="JAPVES010000024">
    <property type="protein sequence ID" value="MCZ3371479.1"/>
    <property type="molecule type" value="Genomic_DNA"/>
</dbReference>
<evidence type="ECO:0000256" key="2">
    <source>
        <dbReference type="ARBA" id="ARBA00009773"/>
    </source>
</evidence>
<evidence type="ECO:0000256" key="1">
    <source>
        <dbReference type="ARBA" id="ARBA00004141"/>
    </source>
</evidence>
<feature type="transmembrane region" description="Helical" evidence="7">
    <location>
        <begin position="60"/>
        <end position="81"/>
    </location>
</feature>
<dbReference type="PANTHER" id="PTHR21716:SF4">
    <property type="entry name" value="TRANSMEMBRANE PROTEIN 245"/>
    <property type="match status" value="1"/>
</dbReference>
<feature type="transmembrane region" description="Helical" evidence="7">
    <location>
        <begin position="203"/>
        <end position="227"/>
    </location>
</feature>
<evidence type="ECO:0000313" key="8">
    <source>
        <dbReference type="EMBL" id="MCZ3366014.1"/>
    </source>
</evidence>
<dbReference type="GO" id="GO:0016020">
    <property type="term" value="C:membrane"/>
    <property type="evidence" value="ECO:0007669"/>
    <property type="project" value="UniProtKB-SubCell"/>
</dbReference>
<dbReference type="Proteomes" id="UP001074446">
    <property type="component" value="Unassembled WGS sequence"/>
</dbReference>
<protein>
    <submittedName>
        <fullName evidence="8">AI-2E family transporter</fullName>
    </submittedName>
</protein>
<proteinExistence type="inferred from homology"/>
<feature type="transmembrane region" description="Helical" evidence="7">
    <location>
        <begin position="12"/>
        <end position="40"/>
    </location>
</feature>
<keyword evidence="5 7" id="KW-0472">Membrane</keyword>
<comment type="subcellular location">
    <subcellularLocation>
        <location evidence="1">Membrane</location>
        <topology evidence="1">Multi-pass membrane protein</topology>
    </subcellularLocation>
</comment>
<reference evidence="8" key="1">
    <citation type="submission" date="2022-12" db="EMBL/GenBank/DDBJ databases">
        <title>Reclassification of two methanogenic archaea species isolated from the Kolyma lowland permafrost.</title>
        <authorList>
            <person name="Trubitsyn V.E."/>
            <person name="Rivkina E.M."/>
            <person name="Shcherbakova V.A."/>
        </authorList>
    </citation>
    <scope>NUCLEOTIDE SEQUENCE</scope>
    <source>
        <strain evidence="8">M2</strain>
        <strain evidence="9">MK4</strain>
    </source>
</reference>
<dbReference type="EMBL" id="JAPVER010000020">
    <property type="protein sequence ID" value="MCZ3366014.1"/>
    <property type="molecule type" value="Genomic_DNA"/>
</dbReference>
<keyword evidence="10" id="KW-1185">Reference proteome</keyword>
<dbReference type="Proteomes" id="UP001068021">
    <property type="component" value="Unassembled WGS sequence"/>
</dbReference>
<evidence type="ECO:0000256" key="7">
    <source>
        <dbReference type="SAM" id="Phobius"/>
    </source>
</evidence>
<sequence length="359" mass="39561">MNYRIKGTLTSAIFVVAVLLLMSFFVLTPVFSAIILGAVFAYGIRPISKKMLPYLKFETITIILSMVLVILPLIVLIIIIINSSIESIPLITGIANNANLGNINDSTIQQYVPSGYQTYVGSFLNTAHAALGDILKSILTYLVEKLKSVPDILFELFIFFASTFYIAKDGDKLWEYITYAIPSEREHYFDTLFKEVEKVLKSIFVGHFLTSIIIGVLAGVGFAIIGYPFASLLGILTGFFQLIPFIGHWPIPLILAAYGFLTGSYIKAVAVLILGLIMSIVADFYLRPKLSGRYADIHPLIFILGFLCGPLVFGLVGFVLGPLILGVTYAAVISFKKENPNTSSEENKDKSAEDKKLEK</sequence>
<keyword evidence="3 7" id="KW-0812">Transmembrane</keyword>
<gene>
    <name evidence="9" type="ORF">O3H35_02425</name>
    <name evidence="8" type="ORF">O3H54_09005</name>
</gene>
<comment type="similarity">
    <text evidence="2">Belongs to the autoinducer-2 exporter (AI-2E) (TC 2.A.86) family.</text>
</comment>
<feature type="transmembrane region" description="Helical" evidence="7">
    <location>
        <begin position="268"/>
        <end position="287"/>
    </location>
</feature>
<feature type="region of interest" description="Disordered" evidence="6">
    <location>
        <begin position="339"/>
        <end position="359"/>
    </location>
</feature>
<comment type="caution">
    <text evidence="8">The sequence shown here is derived from an EMBL/GenBank/DDBJ whole genome shotgun (WGS) entry which is preliminary data.</text>
</comment>
<evidence type="ECO:0000313" key="9">
    <source>
        <dbReference type="EMBL" id="MCZ3371479.1"/>
    </source>
</evidence>
<dbReference type="Pfam" id="PF01594">
    <property type="entry name" value="AI-2E_transport"/>
    <property type="match status" value="1"/>
</dbReference>
<feature type="transmembrane region" description="Helical" evidence="7">
    <location>
        <begin position="299"/>
        <end position="332"/>
    </location>
</feature>
<accession>A0A9E5DKV8</accession>
<organism evidence="8 10">
    <name type="scientific">Methanobacterium veterum</name>
    <dbReference type="NCBI Taxonomy" id="408577"/>
    <lineage>
        <taxon>Archaea</taxon>
        <taxon>Methanobacteriati</taxon>
        <taxon>Methanobacteriota</taxon>
        <taxon>Methanomada group</taxon>
        <taxon>Methanobacteria</taxon>
        <taxon>Methanobacteriales</taxon>
        <taxon>Methanobacteriaceae</taxon>
        <taxon>Methanobacterium</taxon>
    </lineage>
</organism>
<dbReference type="PANTHER" id="PTHR21716">
    <property type="entry name" value="TRANSMEMBRANE PROTEIN"/>
    <property type="match status" value="1"/>
</dbReference>
<evidence type="ECO:0000313" key="10">
    <source>
        <dbReference type="Proteomes" id="UP001068021"/>
    </source>
</evidence>
<evidence type="ECO:0000256" key="6">
    <source>
        <dbReference type="SAM" id="MobiDB-lite"/>
    </source>
</evidence>
<evidence type="ECO:0000256" key="3">
    <source>
        <dbReference type="ARBA" id="ARBA00022692"/>
    </source>
</evidence>
<name>A0A9E5DKV8_9EURY</name>
<evidence type="ECO:0000256" key="5">
    <source>
        <dbReference type="ARBA" id="ARBA00023136"/>
    </source>
</evidence>
<dbReference type="InterPro" id="IPR002549">
    <property type="entry name" value="AI-2E-like"/>
</dbReference>
<feature type="transmembrane region" description="Helical" evidence="7">
    <location>
        <begin position="239"/>
        <end position="261"/>
    </location>
</feature>